<dbReference type="GeneID" id="25260317"/>
<dbReference type="VEuPathDB" id="MicrosporidiaDB:DI09_55p160"/>
<evidence type="ECO:0000313" key="4">
    <source>
        <dbReference type="EMBL" id="KGG50799.1"/>
    </source>
</evidence>
<dbReference type="InterPro" id="IPR001715">
    <property type="entry name" value="CH_dom"/>
</dbReference>
<keyword evidence="1" id="KW-0677">Repeat</keyword>
<dbReference type="SUPFAM" id="SSF47576">
    <property type="entry name" value="Calponin-homology domain, CH-domain"/>
    <property type="match status" value="1"/>
</dbReference>
<dbReference type="GO" id="GO:0051639">
    <property type="term" value="P:actin filament network formation"/>
    <property type="evidence" value="ECO:0007669"/>
    <property type="project" value="TreeGrafter"/>
</dbReference>
<accession>A0A098VPS0</accession>
<proteinExistence type="predicted"/>
<dbReference type="SMART" id="SM00033">
    <property type="entry name" value="CH"/>
    <property type="match status" value="4"/>
</dbReference>
<dbReference type="OrthoDB" id="10017054at2759"/>
<dbReference type="PANTHER" id="PTHR19961:SF18">
    <property type="entry name" value="FI19014P1"/>
    <property type="match status" value="1"/>
</dbReference>
<gene>
    <name evidence="4" type="ORF">DI09_55p160</name>
</gene>
<dbReference type="CDD" id="cd21217">
    <property type="entry name" value="CH_PLS_FIM_rpt1"/>
    <property type="match status" value="1"/>
</dbReference>
<dbReference type="GO" id="GO:0051015">
    <property type="term" value="F:actin filament binding"/>
    <property type="evidence" value="ECO:0007669"/>
    <property type="project" value="InterPro"/>
</dbReference>
<dbReference type="HOGENOM" id="CLU_015284_0_0_1"/>
<dbReference type="GO" id="GO:0032432">
    <property type="term" value="C:actin filament bundle"/>
    <property type="evidence" value="ECO:0007669"/>
    <property type="project" value="TreeGrafter"/>
</dbReference>
<evidence type="ECO:0000259" key="3">
    <source>
        <dbReference type="PROSITE" id="PS50021"/>
    </source>
</evidence>
<reference evidence="4 5" key="1">
    <citation type="submission" date="2014-04" db="EMBL/GenBank/DDBJ databases">
        <title>A new species of microsporidia sheds light on the evolution of extreme parasitism.</title>
        <authorList>
            <person name="Haag K.L."/>
            <person name="James T.Y."/>
            <person name="Larsson R."/>
            <person name="Schaer T.M."/>
            <person name="Refardt D."/>
            <person name="Pombert J.-F."/>
            <person name="Ebert D."/>
        </authorList>
    </citation>
    <scope>NUCLEOTIDE SEQUENCE [LARGE SCALE GENOMIC DNA]</scope>
    <source>
        <strain evidence="4 5">UGP3</strain>
        <tissue evidence="4">Spores</tissue>
    </source>
</reference>
<dbReference type="RefSeq" id="XP_013237226.1">
    <property type="nucleotide sequence ID" value="XM_013381772.1"/>
</dbReference>
<dbReference type="InterPro" id="IPR039959">
    <property type="entry name" value="Fimbrin/Plastin"/>
</dbReference>
<feature type="domain" description="Calponin-homology (CH)" evidence="3">
    <location>
        <begin position="258"/>
        <end position="365"/>
    </location>
</feature>
<dbReference type="InterPro" id="IPR036872">
    <property type="entry name" value="CH_dom_sf"/>
</dbReference>
<feature type="domain" description="Calponin-homology (CH)" evidence="3">
    <location>
        <begin position="18"/>
        <end position="138"/>
    </location>
</feature>
<dbReference type="GO" id="GO:0005737">
    <property type="term" value="C:cytoplasm"/>
    <property type="evidence" value="ECO:0007669"/>
    <property type="project" value="TreeGrafter"/>
</dbReference>
<dbReference type="PROSITE" id="PS50021">
    <property type="entry name" value="CH"/>
    <property type="match status" value="3"/>
</dbReference>
<dbReference type="EMBL" id="JMKJ01000510">
    <property type="protein sequence ID" value="KGG50799.1"/>
    <property type="molecule type" value="Genomic_DNA"/>
</dbReference>
<evidence type="ECO:0000256" key="2">
    <source>
        <dbReference type="ARBA" id="ARBA00023203"/>
    </source>
</evidence>
<protein>
    <submittedName>
        <fullName evidence="4">Putative Sac6-actin filament bundling fimbrin</fullName>
    </submittedName>
</protein>
<dbReference type="Gene3D" id="1.10.418.10">
    <property type="entry name" value="Calponin-like domain"/>
    <property type="match status" value="4"/>
</dbReference>
<dbReference type="GO" id="GO:0005884">
    <property type="term" value="C:actin filament"/>
    <property type="evidence" value="ECO:0007669"/>
    <property type="project" value="TreeGrafter"/>
</dbReference>
<sequence>MVKKIHGSAEGITHSIDEDEVNQFSSNINEVLGSDMHLSHLLPLALDGSSLFEACKDGLLLCKLLNSVAPLTIDDRVLNYHQPCMPLSLFHKTENINVAVQSAKSLGCSTVNIGPQDILEGRPHLILGLVSLQCHPELFRLLGEGEEIEDLLRLPPEKLLLRWDGEIYIRLLNRLSPDSMQLESTLREDIQARALAIVAAAACMGCKHYITPKAITTGNARLNMAFMASLFNKWPGLAPLDVEKQREVTILVEETQGDREARALVMWMNSLGVEPAVSHILWDLRDGSILLQALAKLYPGEPSLGSVAESKRISRFQMIENTNRVVSFCKGHVKLSMVGIQGADITDGSVTLTKALVWQLMRDHLLRTLRSTSPKIKDADMLAWANEKVVDQKISSFGDPLLKNGAFLISLLRALDPSIEPIKVLSYDSDEAELLNNARYILSVARRMGAALFLLPEDIVECKAKMIMTFVASLMALQRSI</sequence>
<dbReference type="GO" id="GO:0051017">
    <property type="term" value="P:actin filament bundle assembly"/>
    <property type="evidence" value="ECO:0007669"/>
    <property type="project" value="InterPro"/>
</dbReference>
<evidence type="ECO:0000256" key="1">
    <source>
        <dbReference type="ARBA" id="ARBA00022737"/>
    </source>
</evidence>
<feature type="domain" description="Calponin-homology (CH)" evidence="3">
    <location>
        <begin position="375"/>
        <end position="479"/>
    </location>
</feature>
<dbReference type="PANTHER" id="PTHR19961">
    <property type="entry name" value="FIMBRIN/PLASTIN"/>
    <property type="match status" value="1"/>
</dbReference>
<dbReference type="AlphaFoldDB" id="A0A098VPS0"/>
<evidence type="ECO:0000313" key="5">
    <source>
        <dbReference type="Proteomes" id="UP000029725"/>
    </source>
</evidence>
<dbReference type="Proteomes" id="UP000029725">
    <property type="component" value="Unassembled WGS sequence"/>
</dbReference>
<keyword evidence="2" id="KW-0009">Actin-binding</keyword>
<name>A0A098VPS0_9MICR</name>
<comment type="caution">
    <text evidence="4">The sequence shown here is derived from an EMBL/GenBank/DDBJ whole genome shotgun (WGS) entry which is preliminary data.</text>
</comment>
<organism evidence="4 5">
    <name type="scientific">Mitosporidium daphniae</name>
    <dbReference type="NCBI Taxonomy" id="1485682"/>
    <lineage>
        <taxon>Eukaryota</taxon>
        <taxon>Fungi</taxon>
        <taxon>Fungi incertae sedis</taxon>
        <taxon>Microsporidia</taxon>
        <taxon>Mitosporidium</taxon>
    </lineage>
</organism>
<dbReference type="Pfam" id="PF00307">
    <property type="entry name" value="CH"/>
    <property type="match status" value="4"/>
</dbReference>
<keyword evidence="5" id="KW-1185">Reference proteome</keyword>
<dbReference type="CDD" id="cd21220">
    <property type="entry name" value="CH_PLS_FIM_rpt4"/>
    <property type="match status" value="1"/>
</dbReference>